<proteinExistence type="predicted"/>
<reference evidence="2 3" key="1">
    <citation type="journal article" date="2023" name="Insect Mol. Biol.">
        <title>Genome sequencing provides insights into the evolution of gene families encoding plant cell wall-degrading enzymes in longhorned beetles.</title>
        <authorList>
            <person name="Shin N.R."/>
            <person name="Okamura Y."/>
            <person name="Kirsch R."/>
            <person name="Pauchet Y."/>
        </authorList>
    </citation>
    <scope>NUCLEOTIDE SEQUENCE [LARGE SCALE GENOMIC DNA]</scope>
    <source>
        <strain evidence="2">EAD_L_NR</strain>
    </source>
</reference>
<name>A0AAV8VCL9_9CUCU</name>
<dbReference type="InterPro" id="IPR009057">
    <property type="entry name" value="Homeodomain-like_sf"/>
</dbReference>
<dbReference type="GO" id="GO:0005634">
    <property type="term" value="C:nucleus"/>
    <property type="evidence" value="ECO:0007669"/>
    <property type="project" value="UniProtKB-SubCell"/>
</dbReference>
<dbReference type="PANTHER" id="PTHR47326">
    <property type="entry name" value="TRANSPOSABLE ELEMENT TC3 TRANSPOSASE-LIKE PROTEIN"/>
    <property type="match status" value="1"/>
</dbReference>
<evidence type="ECO:0000313" key="2">
    <source>
        <dbReference type="EMBL" id="KAJ8911796.1"/>
    </source>
</evidence>
<comment type="caution">
    <text evidence="2">The sequence shown here is derived from an EMBL/GenBank/DDBJ whole genome shotgun (WGS) entry which is preliminary data.</text>
</comment>
<dbReference type="EMBL" id="JANEYG010000162">
    <property type="protein sequence ID" value="KAJ8911796.1"/>
    <property type="molecule type" value="Genomic_DNA"/>
</dbReference>
<gene>
    <name evidence="2" type="ORF">NQ315_003331</name>
</gene>
<comment type="subcellular location">
    <subcellularLocation>
        <location evidence="1">Nucleus</location>
    </subcellularLocation>
</comment>
<evidence type="ECO:0000256" key="1">
    <source>
        <dbReference type="ARBA" id="ARBA00004123"/>
    </source>
</evidence>
<accession>A0AAV8VCL9</accession>
<evidence type="ECO:0008006" key="4">
    <source>
        <dbReference type="Google" id="ProtNLM"/>
    </source>
</evidence>
<dbReference type="Gene3D" id="1.10.10.60">
    <property type="entry name" value="Homeodomain-like"/>
    <property type="match status" value="1"/>
</dbReference>
<keyword evidence="3" id="KW-1185">Reference proteome</keyword>
<dbReference type="SUPFAM" id="SSF46689">
    <property type="entry name" value="Homeodomain-like"/>
    <property type="match status" value="1"/>
</dbReference>
<organism evidence="2 3">
    <name type="scientific">Exocentrus adspersus</name>
    <dbReference type="NCBI Taxonomy" id="1586481"/>
    <lineage>
        <taxon>Eukaryota</taxon>
        <taxon>Metazoa</taxon>
        <taxon>Ecdysozoa</taxon>
        <taxon>Arthropoda</taxon>
        <taxon>Hexapoda</taxon>
        <taxon>Insecta</taxon>
        <taxon>Pterygota</taxon>
        <taxon>Neoptera</taxon>
        <taxon>Endopterygota</taxon>
        <taxon>Coleoptera</taxon>
        <taxon>Polyphaga</taxon>
        <taxon>Cucujiformia</taxon>
        <taxon>Chrysomeloidea</taxon>
        <taxon>Cerambycidae</taxon>
        <taxon>Lamiinae</taxon>
        <taxon>Acanthocinini</taxon>
        <taxon>Exocentrus</taxon>
    </lineage>
</organism>
<dbReference type="PANTHER" id="PTHR47326:SF1">
    <property type="entry name" value="HTH PSQ-TYPE DOMAIN-CONTAINING PROTEIN"/>
    <property type="match status" value="1"/>
</dbReference>
<dbReference type="AlphaFoldDB" id="A0AAV8VCL9"/>
<sequence length="188" mass="22197">MRLYLQESLRIEVLMMIGYGEQVRSQAEVAVLFSENHPELPPISQGTVSKIYAQYRDLGHVTKRQRQPRINKEDKVNVLLEYQEHPVTPARKVAREHGVSHTTVRKWLKDAKMHSYKIQLVHELNEDDPDRRLEYCERMMTSIDNGLISLEWYLYYFYDATPLSRVEMDGVCRQKYYTVVLLMMSGKV</sequence>
<evidence type="ECO:0000313" key="3">
    <source>
        <dbReference type="Proteomes" id="UP001159042"/>
    </source>
</evidence>
<protein>
    <recommendedName>
        <fullName evidence="4">Transposase</fullName>
    </recommendedName>
</protein>
<dbReference type="Proteomes" id="UP001159042">
    <property type="component" value="Unassembled WGS sequence"/>
</dbReference>